<accession>A0A336MMI1</accession>
<organism evidence="4">
    <name type="scientific">Culicoides sonorensis</name>
    <name type="common">Biting midge</name>
    <dbReference type="NCBI Taxonomy" id="179676"/>
    <lineage>
        <taxon>Eukaryota</taxon>
        <taxon>Metazoa</taxon>
        <taxon>Ecdysozoa</taxon>
        <taxon>Arthropoda</taxon>
        <taxon>Hexapoda</taxon>
        <taxon>Insecta</taxon>
        <taxon>Pterygota</taxon>
        <taxon>Neoptera</taxon>
        <taxon>Endopterygota</taxon>
        <taxon>Diptera</taxon>
        <taxon>Nematocera</taxon>
        <taxon>Chironomoidea</taxon>
        <taxon>Ceratopogonidae</taxon>
        <taxon>Ceratopogoninae</taxon>
        <taxon>Culicoides</taxon>
        <taxon>Monoculicoides</taxon>
    </lineage>
</organism>
<feature type="region of interest" description="Disordered" evidence="1">
    <location>
        <begin position="746"/>
        <end position="775"/>
    </location>
</feature>
<evidence type="ECO:0000313" key="4">
    <source>
        <dbReference type="EMBL" id="SSX30791.1"/>
    </source>
</evidence>
<dbReference type="EMBL" id="UFQS01001490">
    <property type="protein sequence ID" value="SSX11222.1"/>
    <property type="molecule type" value="Genomic_DNA"/>
</dbReference>
<dbReference type="EMBL" id="UFQT01001490">
    <property type="protein sequence ID" value="SSX30791.1"/>
    <property type="molecule type" value="Genomic_DNA"/>
</dbReference>
<feature type="region of interest" description="Disordered" evidence="1">
    <location>
        <begin position="516"/>
        <end position="536"/>
    </location>
</feature>
<proteinExistence type="predicted"/>
<feature type="region of interest" description="Disordered" evidence="1">
    <location>
        <begin position="811"/>
        <end position="847"/>
    </location>
</feature>
<reference evidence="4" key="2">
    <citation type="submission" date="2018-07" db="EMBL/GenBank/DDBJ databases">
        <authorList>
            <person name="Quirk P.G."/>
            <person name="Krulwich T.A."/>
        </authorList>
    </citation>
    <scope>NUCLEOTIDE SEQUENCE</scope>
</reference>
<name>A0A336MMI1_CULSO</name>
<feature type="region of interest" description="Disordered" evidence="1">
    <location>
        <begin position="214"/>
        <end position="249"/>
    </location>
</feature>
<evidence type="ECO:0000313" key="3">
    <source>
        <dbReference type="EMBL" id="SSX11222.1"/>
    </source>
</evidence>
<feature type="compositionally biased region" description="Polar residues" evidence="1">
    <location>
        <begin position="516"/>
        <end position="525"/>
    </location>
</feature>
<reference evidence="3" key="1">
    <citation type="submission" date="2018-04" db="EMBL/GenBank/DDBJ databases">
        <authorList>
            <person name="Go L.Y."/>
            <person name="Mitchell J.A."/>
        </authorList>
    </citation>
    <scope>NUCLEOTIDE SEQUENCE</scope>
    <source>
        <tissue evidence="3">Whole organism</tissue>
    </source>
</reference>
<feature type="chain" id="PRO_5036062418" evidence="2">
    <location>
        <begin position="19"/>
        <end position="1136"/>
    </location>
</feature>
<evidence type="ECO:0000256" key="2">
    <source>
        <dbReference type="SAM" id="SignalP"/>
    </source>
</evidence>
<feature type="compositionally biased region" description="Basic and acidic residues" evidence="1">
    <location>
        <begin position="942"/>
        <end position="955"/>
    </location>
</feature>
<protein>
    <submittedName>
        <fullName evidence="4">CSON002876 protein</fullName>
    </submittedName>
</protein>
<dbReference type="AlphaFoldDB" id="A0A336MMI1"/>
<keyword evidence="2" id="KW-0732">Signal</keyword>
<dbReference type="VEuPathDB" id="VectorBase:CSON002876"/>
<evidence type="ECO:0000256" key="1">
    <source>
        <dbReference type="SAM" id="MobiDB-lite"/>
    </source>
</evidence>
<feature type="compositionally biased region" description="Basic residues" evidence="1">
    <location>
        <begin position="223"/>
        <end position="237"/>
    </location>
</feature>
<feature type="signal peptide" evidence="2">
    <location>
        <begin position="1"/>
        <end position="18"/>
    </location>
</feature>
<sequence length="1136" mass="125683">MFVKLTPILALCFGITLAYQSLDQDPENVALPGLGLMGLGLKAKVDHAKFRTHLGLTKLSMKGAKKAFHAGALLGAANPNEFEGDDAQSFGAEAMGAYGAAPMGAYGFRASQFDSPAYGAQPMGAEQFGAYGFKASEFDSPAYGAEQFGANDFVAQAPAFGAYGFDAQAADPSQFGASDFVASPQEFGSESADDESQFRFGKLKKLLLVKVMKEDHDEEHEHGHKHAHKHGHKHGHEHKHEHEGKHYHQHLHYEQGKQGYGGYGHGGYGQGGYGHGGGHGGYGHGGYGHGGYGGGHGGYGHGGYGHGGYGHGGGHGGYGHGGYGGKYQHKRDTCGYTHFTDLSDANPTPYEAAVYDVAAYNPSNTEYYQPEPYFSNEHTVLNQQTSMASLKPNERSARCLFNDFDSILSSVHEVVSSSKTVPDHLTDLDDTVALSRSKRDTRPKRTLSQLLSFDGYEDSNLGSVHKKPIKNKKVNSKVLYKSSKTNPESLLPSLTEDQMKQFSTFNHHFNLDKQNFDSTRQNQYSGKPKTSRQSHSRPFKNLQLNLFDNTPFHKRKNTILDNTRHNLGPAGNSHLPVPIVPAQLVPAQQQKLTGTNVHDLIDQHATHPATHFSHHGGANKLPCPCANGKCELGCECAEPYKQALWNFVQCMQGCIESVLTEIDRIRIADSLKNHQNSNNVHDFNTGKFPRSSSVTDYKNLEKLRNMVQEYRDKLNELEFISKDGFHLHSTYLEDDSQEMPQRSNTIRLNDAPFPDYETSSSSIESQSGEDQDDFSGFTDEQIKIILNRFLQHYVDIEKNYLTFKNNLQSTETEQNVESSEEEVHPVEEQEENVALNKPPTEEESADEDVALPVPGAWNYDFNRPALRVPQIPTLRDLINAQNLRNVIQQDQNTEKNLPTYATYKPNPFSTESDQEEVVSSPLPDEENVASYNEESVATSGPGDHDSETVASHQEEENVENNQIDDENVAATFIPWAGNGLLGFGHGPNLFRPTPPGLHGLVGASRPSLLGNQRHSLLGNQAPSLLGNARQPLLGSSRQPLLGNSRQPLLGYPFETSHEAQLPNLFNRNQVQQTNRPLGNLFNTNQESHRPVFPERHHEIPRPNLFNRNDNPPPLHNQVTPLFNQRKQTHCSCVCDM</sequence>
<feature type="compositionally biased region" description="Polar residues" evidence="1">
    <location>
        <begin position="929"/>
        <end position="938"/>
    </location>
</feature>
<feature type="compositionally biased region" description="Basic and acidic residues" evidence="1">
    <location>
        <begin position="238"/>
        <end position="249"/>
    </location>
</feature>
<gene>
    <name evidence="4" type="primary">CSON002876</name>
</gene>
<feature type="region of interest" description="Disordered" evidence="1">
    <location>
        <begin position="889"/>
        <end position="964"/>
    </location>
</feature>